<dbReference type="SMART" id="SM01321">
    <property type="entry name" value="Y1_Tnp"/>
    <property type="match status" value="1"/>
</dbReference>
<dbReference type="GO" id="GO:0043565">
    <property type="term" value="F:sequence-specific DNA binding"/>
    <property type="evidence" value="ECO:0007669"/>
    <property type="project" value="InterPro"/>
</dbReference>
<dbReference type="SUPFAM" id="SSF143422">
    <property type="entry name" value="Transposase IS200-like"/>
    <property type="match status" value="1"/>
</dbReference>
<accession>A0A1M5RGM8</accession>
<dbReference type="PANTHER" id="PTHR34322">
    <property type="entry name" value="TRANSPOSASE, Y1_TNP DOMAIN-CONTAINING"/>
    <property type="match status" value="1"/>
</dbReference>
<dbReference type="Gene3D" id="3.30.70.1290">
    <property type="entry name" value="Transposase IS200-like"/>
    <property type="match status" value="1"/>
</dbReference>
<dbReference type="AlphaFoldDB" id="A0A1M5RGM8"/>
<gene>
    <name evidence="2" type="ORF">SAMN02745207_00498</name>
</gene>
<organism evidence="2 3">
    <name type="scientific">Clostridium grantii DSM 8605</name>
    <dbReference type="NCBI Taxonomy" id="1121316"/>
    <lineage>
        <taxon>Bacteria</taxon>
        <taxon>Bacillati</taxon>
        <taxon>Bacillota</taxon>
        <taxon>Clostridia</taxon>
        <taxon>Eubacteriales</taxon>
        <taxon>Clostridiaceae</taxon>
        <taxon>Clostridium</taxon>
    </lineage>
</organism>
<protein>
    <submittedName>
        <fullName evidence="2">DnaA protein helix-turn-helix</fullName>
    </submittedName>
</protein>
<dbReference type="Proteomes" id="UP000184447">
    <property type="component" value="Unassembled WGS sequence"/>
</dbReference>
<dbReference type="RefSeq" id="WP_073336654.1">
    <property type="nucleotide sequence ID" value="NZ_FQXM01000003.1"/>
</dbReference>
<proteinExistence type="predicted"/>
<dbReference type="PANTHER" id="PTHR34322:SF2">
    <property type="entry name" value="TRANSPOSASE IS200-LIKE DOMAIN-CONTAINING PROTEIN"/>
    <property type="match status" value="1"/>
</dbReference>
<dbReference type="SUPFAM" id="SSF48295">
    <property type="entry name" value="TrpR-like"/>
    <property type="match status" value="1"/>
</dbReference>
<feature type="domain" description="Transposase IS200-like" evidence="1">
    <location>
        <begin position="9"/>
        <end position="123"/>
    </location>
</feature>
<evidence type="ECO:0000313" key="2">
    <source>
        <dbReference type="EMBL" id="SHH24923.1"/>
    </source>
</evidence>
<dbReference type="GO" id="GO:0004803">
    <property type="term" value="F:transposase activity"/>
    <property type="evidence" value="ECO:0007669"/>
    <property type="project" value="InterPro"/>
</dbReference>
<dbReference type="Pfam" id="PF01797">
    <property type="entry name" value="Y1_Tnp"/>
    <property type="match status" value="1"/>
</dbReference>
<keyword evidence="3" id="KW-1185">Reference proteome</keyword>
<dbReference type="OrthoDB" id="9788881at2"/>
<reference evidence="2 3" key="1">
    <citation type="submission" date="2016-11" db="EMBL/GenBank/DDBJ databases">
        <authorList>
            <person name="Jaros S."/>
            <person name="Januszkiewicz K."/>
            <person name="Wedrychowicz H."/>
        </authorList>
    </citation>
    <scope>NUCLEOTIDE SEQUENCE [LARGE SCALE GENOMIC DNA]</scope>
    <source>
        <strain evidence="2 3">DSM 8605</strain>
    </source>
</reference>
<dbReference type="InterPro" id="IPR010921">
    <property type="entry name" value="Trp_repressor/repl_initiator"/>
</dbReference>
<evidence type="ECO:0000259" key="1">
    <source>
        <dbReference type="SMART" id="SM01321"/>
    </source>
</evidence>
<evidence type="ECO:0000313" key="3">
    <source>
        <dbReference type="Proteomes" id="UP000184447"/>
    </source>
</evidence>
<dbReference type="Gene3D" id="1.10.1750.10">
    <property type="match status" value="1"/>
</dbReference>
<dbReference type="STRING" id="1121316.SAMN02745207_00498"/>
<sequence>MCRMKRKKDGLAYYHIIVRGSSEITLFRSKEDKAQFLKYLKKYKELFDVYILSFCIMDTHAHLLIYSNGADISKVMHGINLSYAMYYNRTYNRHGHVFSDRFKSKIIYGQGAIKRVSAYIHNNPKDIKGFRDHVESYEYSSMKEYCGGNSKIENSFINIYIILNYFGKDPIKSRIEHLAYVKARLGLKIDDIDINDINDIKNINEDKSHGENLQWEKDVWEYISGTKIIKRVVHPDKIIEFLCEKFHIFKDDFLIKYSRKVSEYRAIAVFLMRRYCDMNFKDISYVIGNLTLASLSSLCSKGQIIISKNEEYKDVIKEFLNSNIAAEIS</sequence>
<dbReference type="InterPro" id="IPR036515">
    <property type="entry name" value="Transposase_17_sf"/>
</dbReference>
<dbReference type="EMBL" id="FQXM01000003">
    <property type="protein sequence ID" value="SHH24923.1"/>
    <property type="molecule type" value="Genomic_DNA"/>
</dbReference>
<dbReference type="GO" id="GO:0006313">
    <property type="term" value="P:DNA transposition"/>
    <property type="evidence" value="ECO:0007669"/>
    <property type="project" value="InterPro"/>
</dbReference>
<name>A0A1M5RGM8_9CLOT</name>
<dbReference type="InterPro" id="IPR002686">
    <property type="entry name" value="Transposase_17"/>
</dbReference>